<protein>
    <submittedName>
        <fullName evidence="1">Uncharacterized protein</fullName>
    </submittedName>
</protein>
<keyword evidence="2" id="KW-1185">Reference proteome</keyword>
<dbReference type="KEGG" id="mgin:FRZ54_16450"/>
<evidence type="ECO:0000313" key="2">
    <source>
        <dbReference type="Proteomes" id="UP000321479"/>
    </source>
</evidence>
<dbReference type="RefSeq" id="WP_147032672.1">
    <property type="nucleotide sequence ID" value="NZ_CP042436.1"/>
</dbReference>
<name>A0A5B8UYL0_9SPHI</name>
<sequence length="122" mass="14108">MPKVIPFDFVFDYLPHNVVTKSMFGMQYIYLGTKLMLMLRKSVKEVEMNGVWVATAKEHHQSLEKDIPAMVGYVLDNGEIYESNWRLIKDDRDDFEEAAIKVCELIARSDPRIGKLTKKAPL</sequence>
<accession>A0A5B8UYL0</accession>
<dbReference type="EMBL" id="CP042436">
    <property type="protein sequence ID" value="QEC64099.1"/>
    <property type="molecule type" value="Genomic_DNA"/>
</dbReference>
<dbReference type="OrthoDB" id="1164756at2"/>
<organism evidence="1 2">
    <name type="scientific">Mucilaginibacter ginsenosidivorans</name>
    <dbReference type="NCBI Taxonomy" id="398053"/>
    <lineage>
        <taxon>Bacteria</taxon>
        <taxon>Pseudomonadati</taxon>
        <taxon>Bacteroidota</taxon>
        <taxon>Sphingobacteriia</taxon>
        <taxon>Sphingobacteriales</taxon>
        <taxon>Sphingobacteriaceae</taxon>
        <taxon>Mucilaginibacter</taxon>
    </lineage>
</organism>
<dbReference type="AlphaFoldDB" id="A0A5B8UYL0"/>
<reference evidence="1 2" key="1">
    <citation type="journal article" date="2017" name="Curr. Microbiol.">
        <title>Mucilaginibacter ginsenosidivorans sp. nov., Isolated from Soil of Ginseng Field.</title>
        <authorList>
            <person name="Kim M.M."/>
            <person name="Siddiqi M.Z."/>
            <person name="Im W.T."/>
        </authorList>
    </citation>
    <scope>NUCLEOTIDE SEQUENCE [LARGE SCALE GENOMIC DNA]</scope>
    <source>
        <strain evidence="1 2">Gsoil 3017</strain>
    </source>
</reference>
<proteinExistence type="predicted"/>
<gene>
    <name evidence="1" type="ORF">FRZ54_16450</name>
</gene>
<dbReference type="Proteomes" id="UP000321479">
    <property type="component" value="Chromosome"/>
</dbReference>
<evidence type="ECO:0000313" key="1">
    <source>
        <dbReference type="EMBL" id="QEC64099.1"/>
    </source>
</evidence>